<dbReference type="GO" id="GO:0004252">
    <property type="term" value="F:serine-type endopeptidase activity"/>
    <property type="evidence" value="ECO:0007669"/>
    <property type="project" value="InterPro"/>
</dbReference>
<dbReference type="SUPFAM" id="SSF50494">
    <property type="entry name" value="Trypsin-like serine proteases"/>
    <property type="match status" value="1"/>
</dbReference>
<comment type="similarity">
    <text evidence="1">Belongs to the peptidase S1C family.</text>
</comment>
<evidence type="ECO:0000256" key="2">
    <source>
        <dbReference type="ARBA" id="ARBA00022670"/>
    </source>
</evidence>
<dbReference type="Pfam" id="PF13180">
    <property type="entry name" value="PDZ_2"/>
    <property type="match status" value="1"/>
</dbReference>
<evidence type="ECO:0000313" key="6">
    <source>
        <dbReference type="EMBL" id="HIU23205.1"/>
    </source>
</evidence>
<keyword evidence="4" id="KW-1133">Transmembrane helix</keyword>
<evidence type="ECO:0000256" key="4">
    <source>
        <dbReference type="SAM" id="Phobius"/>
    </source>
</evidence>
<dbReference type="Pfam" id="PF13365">
    <property type="entry name" value="Trypsin_2"/>
    <property type="match status" value="1"/>
</dbReference>
<dbReference type="Gene3D" id="2.40.10.10">
    <property type="entry name" value="Trypsin-like serine proteases"/>
    <property type="match status" value="2"/>
</dbReference>
<dbReference type="InterPro" id="IPR001940">
    <property type="entry name" value="Peptidase_S1C"/>
</dbReference>
<reference evidence="6" key="2">
    <citation type="journal article" date="2021" name="PeerJ">
        <title>Extensive microbial diversity within the chicken gut microbiome revealed by metagenomics and culture.</title>
        <authorList>
            <person name="Gilroy R."/>
            <person name="Ravi A."/>
            <person name="Getino M."/>
            <person name="Pursley I."/>
            <person name="Horton D.L."/>
            <person name="Alikhan N.F."/>
            <person name="Baker D."/>
            <person name="Gharbi K."/>
            <person name="Hall N."/>
            <person name="Watson M."/>
            <person name="Adriaenssens E.M."/>
            <person name="Foster-Nyarko E."/>
            <person name="Jarju S."/>
            <person name="Secka A."/>
            <person name="Antonio M."/>
            <person name="Oren A."/>
            <person name="Chaudhuri R.R."/>
            <person name="La Ragione R."/>
            <person name="Hildebrand F."/>
            <person name="Pallen M.J."/>
        </authorList>
    </citation>
    <scope>NUCLEOTIDE SEQUENCE</scope>
    <source>
        <strain evidence="6">CHK197-8231</strain>
    </source>
</reference>
<dbReference type="SMART" id="SM00228">
    <property type="entry name" value="PDZ"/>
    <property type="match status" value="1"/>
</dbReference>
<dbReference type="AlphaFoldDB" id="A0A9D1HXR8"/>
<keyword evidence="3" id="KW-0378">Hydrolase</keyword>
<dbReference type="Proteomes" id="UP000824087">
    <property type="component" value="Unassembled WGS sequence"/>
</dbReference>
<dbReference type="PROSITE" id="PS50106">
    <property type="entry name" value="PDZ"/>
    <property type="match status" value="1"/>
</dbReference>
<keyword evidence="4" id="KW-0812">Transmembrane</keyword>
<dbReference type="InterPro" id="IPR001478">
    <property type="entry name" value="PDZ"/>
</dbReference>
<gene>
    <name evidence="6" type="ORF">IAD49_06455</name>
</gene>
<reference evidence="6" key="1">
    <citation type="submission" date="2020-10" db="EMBL/GenBank/DDBJ databases">
        <authorList>
            <person name="Gilroy R."/>
        </authorList>
    </citation>
    <scope>NUCLEOTIDE SEQUENCE</scope>
    <source>
        <strain evidence="6">CHK197-8231</strain>
    </source>
</reference>
<keyword evidence="4" id="KW-0472">Membrane</keyword>
<dbReference type="GO" id="GO:0006508">
    <property type="term" value="P:proteolysis"/>
    <property type="evidence" value="ECO:0007669"/>
    <property type="project" value="UniProtKB-KW"/>
</dbReference>
<dbReference type="InterPro" id="IPR009003">
    <property type="entry name" value="Peptidase_S1_PA"/>
</dbReference>
<dbReference type="Gene3D" id="2.30.42.10">
    <property type="match status" value="1"/>
</dbReference>
<sequence length="363" mass="39153">MKQKAIYISSIIVALFAGIIGTVAVIYYIPKESTTTDLVYNDKKNVTIEESDTIQSAISKVYDAVYVIESYRGNTLVGTGTGFAYKKDDNSGYIVTNQHVVENSTSVRVINSDGEEIEAKVLGTDVYADIAVLAIDATAVKQVAILGDSTESQLGDTVFTVGSPMGSDYRGTVTKGILSGKDRTVTVTLSTGDDFMMELLQTDAAINPGNSGGPLVNMNGEVIGMNSLKLVKDEIEGMGFAIPIEIVESELDALEKGEEIQRPVVGIETVDVSNTYTLLRNRIRLEREFDQGIVIVNVEQDTPAESAGLKSGDVIVAVDGTEIKDAAHFKYLIYKAGMGNTVTVEYYRGNDKHEATIKLTKSL</sequence>
<feature type="transmembrane region" description="Helical" evidence="4">
    <location>
        <begin position="7"/>
        <end position="29"/>
    </location>
</feature>
<evidence type="ECO:0000259" key="5">
    <source>
        <dbReference type="PROSITE" id="PS50106"/>
    </source>
</evidence>
<proteinExistence type="inferred from homology"/>
<name>A0A9D1HXR8_9BACT</name>
<dbReference type="SUPFAM" id="SSF50156">
    <property type="entry name" value="PDZ domain-like"/>
    <property type="match status" value="1"/>
</dbReference>
<evidence type="ECO:0000256" key="1">
    <source>
        <dbReference type="ARBA" id="ARBA00010541"/>
    </source>
</evidence>
<evidence type="ECO:0000313" key="7">
    <source>
        <dbReference type="Proteomes" id="UP000824087"/>
    </source>
</evidence>
<dbReference type="PANTHER" id="PTHR22939">
    <property type="entry name" value="SERINE PROTEASE FAMILY S1C HTRA-RELATED"/>
    <property type="match status" value="1"/>
</dbReference>
<feature type="domain" description="PDZ" evidence="5">
    <location>
        <begin position="248"/>
        <end position="350"/>
    </location>
</feature>
<dbReference type="InterPro" id="IPR043504">
    <property type="entry name" value="Peptidase_S1_PA_chymotrypsin"/>
</dbReference>
<accession>A0A9D1HXR8</accession>
<evidence type="ECO:0000256" key="3">
    <source>
        <dbReference type="ARBA" id="ARBA00022801"/>
    </source>
</evidence>
<dbReference type="PRINTS" id="PR00834">
    <property type="entry name" value="PROTEASES2C"/>
</dbReference>
<dbReference type="PANTHER" id="PTHR22939:SF129">
    <property type="entry name" value="SERINE PROTEASE HTRA2, MITOCHONDRIAL"/>
    <property type="match status" value="1"/>
</dbReference>
<protein>
    <submittedName>
        <fullName evidence="6">Trypsin-like peptidase domain-containing protein</fullName>
    </submittedName>
</protein>
<dbReference type="EMBL" id="DVML01000038">
    <property type="protein sequence ID" value="HIU23205.1"/>
    <property type="molecule type" value="Genomic_DNA"/>
</dbReference>
<dbReference type="InterPro" id="IPR036034">
    <property type="entry name" value="PDZ_sf"/>
</dbReference>
<keyword evidence="2" id="KW-0645">Protease</keyword>
<comment type="caution">
    <text evidence="6">The sequence shown here is derived from an EMBL/GenBank/DDBJ whole genome shotgun (WGS) entry which is preliminary data.</text>
</comment>
<organism evidence="6 7">
    <name type="scientific">Candidatus Fimihabitans intestinipullorum</name>
    <dbReference type="NCBI Taxonomy" id="2840820"/>
    <lineage>
        <taxon>Bacteria</taxon>
        <taxon>Bacillati</taxon>
        <taxon>Mycoplasmatota</taxon>
        <taxon>Mycoplasmatota incertae sedis</taxon>
        <taxon>Candidatus Fimihabitans</taxon>
    </lineage>
</organism>